<keyword evidence="12" id="KW-1185">Reference proteome</keyword>
<evidence type="ECO:0000256" key="8">
    <source>
        <dbReference type="ARBA" id="ARBA00022989"/>
    </source>
</evidence>
<evidence type="ECO:0000256" key="3">
    <source>
        <dbReference type="ARBA" id="ARBA00021539"/>
    </source>
</evidence>
<dbReference type="GO" id="GO:0005886">
    <property type="term" value="C:plasma membrane"/>
    <property type="evidence" value="ECO:0007669"/>
    <property type="project" value="UniProtKB-SubCell"/>
</dbReference>
<dbReference type="InterPro" id="IPR045584">
    <property type="entry name" value="Pilin-like"/>
</dbReference>
<evidence type="ECO:0000256" key="10">
    <source>
        <dbReference type="SAM" id="Phobius"/>
    </source>
</evidence>
<evidence type="ECO:0000256" key="6">
    <source>
        <dbReference type="ARBA" id="ARBA00022519"/>
    </source>
</evidence>
<evidence type="ECO:0000256" key="2">
    <source>
        <dbReference type="ARBA" id="ARBA00011084"/>
    </source>
</evidence>
<name>A0A857JM81_9ALTE</name>
<evidence type="ECO:0000256" key="5">
    <source>
        <dbReference type="ARBA" id="ARBA00022481"/>
    </source>
</evidence>
<organism evidence="11 12">
    <name type="scientific">Paraglaciecola mesophila</name>
    <dbReference type="NCBI Taxonomy" id="197222"/>
    <lineage>
        <taxon>Bacteria</taxon>
        <taxon>Pseudomonadati</taxon>
        <taxon>Pseudomonadota</taxon>
        <taxon>Gammaproteobacteria</taxon>
        <taxon>Alteromonadales</taxon>
        <taxon>Alteromonadaceae</taxon>
        <taxon>Paraglaciecola</taxon>
    </lineage>
</organism>
<sequence length="230" mass="25891">MSNLIRVPKRLSCRTVRTTKIAPIFPATRGFTLLEILIAMAIFTLIGIASTGVLTSVINSDELSTERFEKLQTLQRAMLTIERDILQGVARPVRVEGEISERVMLGGDGILDSNHDGLIFVHGGWHNPQLRLPRSTLQGVGYRVQERQLQRLYGNYVDNVIGYEPKVKVLLENIDDFKVYFIPVDEDQEDDSAWQDDYSDVILPKAVAIEITSQDFGLIRREFLLAGTSS</sequence>
<keyword evidence="7 10" id="KW-0812">Transmembrane</keyword>
<dbReference type="AlphaFoldDB" id="A0A857JM81"/>
<reference evidence="11 12" key="1">
    <citation type="submission" date="2019-12" db="EMBL/GenBank/DDBJ databases">
        <title>Genome sequencing and assembly of endphytes of Porphyra tenera.</title>
        <authorList>
            <person name="Park J.M."/>
            <person name="Shin R."/>
            <person name="Jo S.H."/>
        </authorList>
    </citation>
    <scope>NUCLEOTIDE SEQUENCE [LARGE SCALE GENOMIC DNA]</scope>
    <source>
        <strain evidence="11 12">GPM4</strain>
    </source>
</reference>
<dbReference type="RefSeq" id="WP_160180154.1">
    <property type="nucleotide sequence ID" value="NZ_CP047656.1"/>
</dbReference>
<dbReference type="Pfam" id="PF11612">
    <property type="entry name" value="T2SSJ"/>
    <property type="match status" value="1"/>
</dbReference>
<keyword evidence="6" id="KW-0997">Cell inner membrane</keyword>
<dbReference type="PROSITE" id="PS00409">
    <property type="entry name" value="PROKAR_NTER_METHYL"/>
    <property type="match status" value="1"/>
</dbReference>
<dbReference type="PANTHER" id="PTHR39583">
    <property type="entry name" value="TYPE II SECRETION SYSTEM PROTEIN J-RELATED"/>
    <property type="match status" value="1"/>
</dbReference>
<keyword evidence="4" id="KW-1003">Cell membrane</keyword>
<dbReference type="GO" id="GO:0015628">
    <property type="term" value="P:protein secretion by the type II secretion system"/>
    <property type="evidence" value="ECO:0007669"/>
    <property type="project" value="InterPro"/>
</dbReference>
<dbReference type="Gene3D" id="3.10.610.10">
    <property type="entry name" value="GSPII I/J protein-like"/>
    <property type="match status" value="1"/>
</dbReference>
<dbReference type="InterPro" id="IPR012902">
    <property type="entry name" value="N_methyl_site"/>
</dbReference>
<dbReference type="KEGG" id="pmes:FX988_02471"/>
<proteinExistence type="inferred from homology"/>
<dbReference type="Proteomes" id="UP000464524">
    <property type="component" value="Chromosome"/>
</dbReference>
<keyword evidence="8 10" id="KW-1133">Transmembrane helix</keyword>
<dbReference type="Gene3D" id="2.10.70.20">
    <property type="entry name" value="gspk-gspi-gspj complex like domains"/>
    <property type="match status" value="1"/>
</dbReference>
<dbReference type="Pfam" id="PF07963">
    <property type="entry name" value="N_methyl"/>
    <property type="match status" value="1"/>
</dbReference>
<protein>
    <recommendedName>
        <fullName evidence="3">Type II secretion system protein J</fullName>
    </recommendedName>
</protein>
<dbReference type="EMBL" id="CP047656">
    <property type="protein sequence ID" value="QHJ12220.1"/>
    <property type="molecule type" value="Genomic_DNA"/>
</dbReference>
<dbReference type="SUPFAM" id="SSF54523">
    <property type="entry name" value="Pili subunits"/>
    <property type="match status" value="1"/>
</dbReference>
<accession>A0A857JM81</accession>
<dbReference type="InterPro" id="IPR010055">
    <property type="entry name" value="T2SS_protein-GspJ"/>
</dbReference>
<dbReference type="PANTHER" id="PTHR39583:SF2">
    <property type="entry name" value="TYPE II SECRETION SYSTEM PROTEIN J"/>
    <property type="match status" value="1"/>
</dbReference>
<feature type="transmembrane region" description="Helical" evidence="10">
    <location>
        <begin position="36"/>
        <end position="58"/>
    </location>
</feature>
<dbReference type="OrthoDB" id="9794345at2"/>
<evidence type="ECO:0000313" key="12">
    <source>
        <dbReference type="Proteomes" id="UP000464524"/>
    </source>
</evidence>
<keyword evidence="5" id="KW-0488">Methylation</keyword>
<dbReference type="NCBIfam" id="TIGR01711">
    <property type="entry name" value="gspJ"/>
    <property type="match status" value="1"/>
</dbReference>
<evidence type="ECO:0000256" key="9">
    <source>
        <dbReference type="ARBA" id="ARBA00023136"/>
    </source>
</evidence>
<comment type="subcellular location">
    <subcellularLocation>
        <location evidence="1">Cell inner membrane</location>
        <topology evidence="1">Single-pass membrane protein</topology>
    </subcellularLocation>
</comment>
<evidence type="ECO:0000313" key="11">
    <source>
        <dbReference type="EMBL" id="QHJ12220.1"/>
    </source>
</evidence>
<dbReference type="InterPro" id="IPR051621">
    <property type="entry name" value="T2SS_protein_J"/>
</dbReference>
<dbReference type="GO" id="GO:0015627">
    <property type="term" value="C:type II protein secretion system complex"/>
    <property type="evidence" value="ECO:0007669"/>
    <property type="project" value="InterPro"/>
</dbReference>
<keyword evidence="9 10" id="KW-0472">Membrane</keyword>
<evidence type="ECO:0000256" key="4">
    <source>
        <dbReference type="ARBA" id="ARBA00022475"/>
    </source>
</evidence>
<comment type="similarity">
    <text evidence="2">Belongs to the GSP J family.</text>
</comment>
<evidence type="ECO:0000256" key="7">
    <source>
        <dbReference type="ARBA" id="ARBA00022692"/>
    </source>
</evidence>
<gene>
    <name evidence="11" type="ORF">FX988_02471</name>
</gene>
<dbReference type="NCBIfam" id="TIGR02532">
    <property type="entry name" value="IV_pilin_GFxxxE"/>
    <property type="match status" value="1"/>
</dbReference>
<evidence type="ECO:0000256" key="1">
    <source>
        <dbReference type="ARBA" id="ARBA00004377"/>
    </source>
</evidence>